<dbReference type="EMBL" id="JBEUSY010000377">
    <property type="protein sequence ID" value="KAL1235311.1"/>
    <property type="molecule type" value="Genomic_DNA"/>
</dbReference>
<accession>A0ABR3KDB5</accession>
<evidence type="ECO:0000313" key="1">
    <source>
        <dbReference type="EMBL" id="KAL1235311.1"/>
    </source>
</evidence>
<gene>
    <name evidence="1" type="ORF">TSPI_04304</name>
</gene>
<keyword evidence="2" id="KW-1185">Reference proteome</keyword>
<comment type="caution">
    <text evidence="1">The sequence shown here is derived from an EMBL/GenBank/DDBJ whole genome shotgun (WGS) entry which is preliminary data.</text>
</comment>
<sequence length="100" mass="11881">MTLYSSEDRQKLHLPTKLSSYRSFQNMAYLNSVDLCTCVVNSVLDIWSRQLLKKRTSAWCLFLNFHRARIHVCRIFMNSQSGWLVIWSSNRKKLKFFSSI</sequence>
<proteinExistence type="predicted"/>
<organism evidence="1 2">
    <name type="scientific">Trichinella spiralis</name>
    <name type="common">Trichina worm</name>
    <dbReference type="NCBI Taxonomy" id="6334"/>
    <lineage>
        <taxon>Eukaryota</taxon>
        <taxon>Metazoa</taxon>
        <taxon>Ecdysozoa</taxon>
        <taxon>Nematoda</taxon>
        <taxon>Enoplea</taxon>
        <taxon>Dorylaimia</taxon>
        <taxon>Trichinellida</taxon>
        <taxon>Trichinellidae</taxon>
        <taxon>Trichinella</taxon>
    </lineage>
</organism>
<dbReference type="Proteomes" id="UP001558632">
    <property type="component" value="Unassembled WGS sequence"/>
</dbReference>
<protein>
    <submittedName>
        <fullName evidence="1">Nucleobase transporter PlUacP</fullName>
    </submittedName>
</protein>
<reference evidence="1 2" key="1">
    <citation type="submission" date="2024-07" db="EMBL/GenBank/DDBJ databases">
        <title>Enhanced genomic and transcriptomic resources for Trichinella pseudospiralis and T. spiralis underpin the discovery of pronounced molecular differences between stages and species.</title>
        <authorList>
            <person name="Pasi K.K."/>
            <person name="La Rosa G."/>
            <person name="Gomez-Morales M.A."/>
            <person name="Tosini F."/>
            <person name="Sumanam S."/>
            <person name="Young N.D."/>
            <person name="Chang B.C."/>
            <person name="Robin G.B."/>
        </authorList>
    </citation>
    <scope>NUCLEOTIDE SEQUENCE [LARGE SCALE GENOMIC DNA]</scope>
    <source>
        <strain evidence="1">ISS534</strain>
    </source>
</reference>
<evidence type="ECO:0000313" key="2">
    <source>
        <dbReference type="Proteomes" id="UP001558632"/>
    </source>
</evidence>
<name>A0ABR3KDB5_TRISP</name>